<feature type="transmembrane region" description="Helical" evidence="1">
    <location>
        <begin position="198"/>
        <end position="221"/>
    </location>
</feature>
<dbReference type="AlphaFoldDB" id="A0A1G6JNQ4"/>
<keyword evidence="1" id="KW-1133">Transmembrane helix</keyword>
<dbReference type="OrthoDB" id="2014935at2"/>
<sequence length="535" mass="58666">MAKEANARTGKLFLFLCKRERIKLPVWIVSITLVTVLVALAFDGLYETATDRQYMAETMENPAMIAMVGKGFGLDDYTIGSMLAHQMLVLTGVAVGIMSILLVVRLTRADEEEGQLELMRALPVGRLAQTNAAILLLVVTNVILALVLTIGLGSLNIESIDWFGSFMYGSALGVVGLFFGAVTLFTTQLSDSARGSMMLAYLVLAASYMIRAVGDAAEHWVPYLSPLGLVNRSAIYVDNHIWPLIVVILAAVGFAVWGLHLQNKRDIGSGLLPQRAGRSEASRLLKGPFGLSLKLLKTSLIAWAIGMLLIGSSYGSVLGDLDTFLGENEMIMQVVGGDLEDGGSLVEHFLAMLTDIIAIVATIPALTVFFKMKAEEKKERSEPILATRISRTRWLSTFALLSFVTSVIMLTLGVVSLAGIGMIVVDDLSFVSLVEAQLIYLPAMWVLIGFAISLYGWIPKLSIIAWFYLLFSFFTIYLGDLLEFPEWLMKVSSYQHIPELFVEEVNWITLIVLFLIGIGLSVIGWIGYLKRDIEG</sequence>
<feature type="transmembrane region" description="Helical" evidence="1">
    <location>
        <begin position="349"/>
        <end position="370"/>
    </location>
</feature>
<keyword evidence="3" id="KW-1185">Reference proteome</keyword>
<feature type="transmembrane region" description="Helical" evidence="1">
    <location>
        <begin position="437"/>
        <end position="458"/>
    </location>
</feature>
<feature type="transmembrane region" description="Helical" evidence="1">
    <location>
        <begin position="465"/>
        <end position="485"/>
    </location>
</feature>
<evidence type="ECO:0000313" key="3">
    <source>
        <dbReference type="Proteomes" id="UP000242949"/>
    </source>
</evidence>
<reference evidence="3" key="1">
    <citation type="submission" date="2016-09" db="EMBL/GenBank/DDBJ databases">
        <authorList>
            <person name="Varghese N."/>
            <person name="Submissions S."/>
        </authorList>
    </citation>
    <scope>NUCLEOTIDE SEQUENCE [LARGE SCALE GENOMIC DNA]</scope>
    <source>
        <strain evidence="3">S5</strain>
    </source>
</reference>
<feature type="transmembrane region" description="Helical" evidence="1">
    <location>
        <begin position="241"/>
        <end position="259"/>
    </location>
</feature>
<dbReference type="STRING" id="1612202.SAMN05421734_105101"/>
<keyword evidence="1" id="KW-0472">Membrane</keyword>
<dbReference type="Proteomes" id="UP000242949">
    <property type="component" value="Unassembled WGS sequence"/>
</dbReference>
<organism evidence="2 3">
    <name type="scientific">Pelagirhabdus alkalitolerans</name>
    <dbReference type="NCBI Taxonomy" id="1612202"/>
    <lineage>
        <taxon>Bacteria</taxon>
        <taxon>Bacillati</taxon>
        <taxon>Bacillota</taxon>
        <taxon>Bacilli</taxon>
        <taxon>Bacillales</taxon>
        <taxon>Bacillaceae</taxon>
        <taxon>Pelagirhabdus</taxon>
    </lineage>
</organism>
<protein>
    <submittedName>
        <fullName evidence="2">ABC-2 type transport system permease protein</fullName>
    </submittedName>
</protein>
<name>A0A1G6JNQ4_9BACI</name>
<feature type="transmembrane region" description="Helical" evidence="1">
    <location>
        <begin position="505"/>
        <end position="529"/>
    </location>
</feature>
<feature type="transmembrane region" description="Helical" evidence="1">
    <location>
        <begin position="24"/>
        <end position="42"/>
    </location>
</feature>
<evidence type="ECO:0000313" key="2">
    <source>
        <dbReference type="EMBL" id="SDC20369.1"/>
    </source>
</evidence>
<evidence type="ECO:0000256" key="1">
    <source>
        <dbReference type="SAM" id="Phobius"/>
    </source>
</evidence>
<gene>
    <name evidence="2" type="ORF">SAMN05421734_105101</name>
</gene>
<keyword evidence="1" id="KW-0812">Transmembrane</keyword>
<feature type="transmembrane region" description="Helical" evidence="1">
    <location>
        <begin position="398"/>
        <end position="425"/>
    </location>
</feature>
<feature type="transmembrane region" description="Helical" evidence="1">
    <location>
        <begin position="83"/>
        <end position="106"/>
    </location>
</feature>
<proteinExistence type="predicted"/>
<accession>A0A1G6JNQ4</accession>
<feature type="transmembrane region" description="Helical" evidence="1">
    <location>
        <begin position="127"/>
        <end position="153"/>
    </location>
</feature>
<feature type="transmembrane region" description="Helical" evidence="1">
    <location>
        <begin position="165"/>
        <end position="186"/>
    </location>
</feature>
<dbReference type="RefSeq" id="WP_090795491.1">
    <property type="nucleotide sequence ID" value="NZ_FMYI01000005.1"/>
</dbReference>
<feature type="transmembrane region" description="Helical" evidence="1">
    <location>
        <begin position="300"/>
        <end position="319"/>
    </location>
</feature>
<dbReference type="EMBL" id="FMYI01000005">
    <property type="protein sequence ID" value="SDC20369.1"/>
    <property type="molecule type" value="Genomic_DNA"/>
</dbReference>